<comment type="subcellular location">
    <subcellularLocation>
        <location evidence="1">Cell membrane</location>
        <topology evidence="1">Multi-pass membrane protein</topology>
    </subcellularLocation>
</comment>
<feature type="transmembrane region" description="Helical" evidence="8">
    <location>
        <begin position="6"/>
        <end position="23"/>
    </location>
</feature>
<feature type="transmembrane region" description="Helical" evidence="8">
    <location>
        <begin position="70"/>
        <end position="92"/>
    </location>
</feature>
<accession>A0ABY6NY93</accession>
<proteinExistence type="inferred from homology"/>
<evidence type="ECO:0000256" key="5">
    <source>
        <dbReference type="ARBA" id="ARBA00022989"/>
    </source>
</evidence>
<dbReference type="NCBIfam" id="NF005929">
    <property type="entry name" value="PRK07946.1"/>
    <property type="match status" value="1"/>
</dbReference>
<dbReference type="EMBL" id="CP110615">
    <property type="protein sequence ID" value="UZJ24352.1"/>
    <property type="molecule type" value="Genomic_DNA"/>
</dbReference>
<evidence type="ECO:0000256" key="8">
    <source>
        <dbReference type="SAM" id="Phobius"/>
    </source>
</evidence>
<keyword evidence="4 8" id="KW-0812">Transmembrane</keyword>
<keyword evidence="3" id="KW-1003">Cell membrane</keyword>
<feature type="transmembrane region" description="Helical" evidence="8">
    <location>
        <begin position="30"/>
        <end position="50"/>
    </location>
</feature>
<organism evidence="9 10">
    <name type="scientific">Rhodococcus antarcticus</name>
    <dbReference type="NCBI Taxonomy" id="2987751"/>
    <lineage>
        <taxon>Bacteria</taxon>
        <taxon>Bacillati</taxon>
        <taxon>Actinomycetota</taxon>
        <taxon>Actinomycetes</taxon>
        <taxon>Mycobacteriales</taxon>
        <taxon>Nocardiaceae</taxon>
        <taxon>Rhodococcus</taxon>
    </lineage>
</organism>
<dbReference type="PANTHER" id="PTHR34583">
    <property type="entry name" value="ANTIPORTER SUBUNIT MNHC2-RELATED"/>
    <property type="match status" value="1"/>
</dbReference>
<keyword evidence="6 8" id="KW-0472">Membrane</keyword>
<evidence type="ECO:0000256" key="4">
    <source>
        <dbReference type="ARBA" id="ARBA00022692"/>
    </source>
</evidence>
<reference evidence="9" key="1">
    <citation type="submission" date="2022-10" db="EMBL/GenBank/DDBJ databases">
        <title>Rhodococcus sp.75.</title>
        <authorList>
            <person name="Sun M."/>
        </authorList>
    </citation>
    <scope>NUCLEOTIDE SEQUENCE</scope>
    <source>
        <strain evidence="9">75</strain>
    </source>
</reference>
<dbReference type="RefSeq" id="WP_265382459.1">
    <property type="nucleotide sequence ID" value="NZ_CP110615.1"/>
</dbReference>
<dbReference type="InterPro" id="IPR050601">
    <property type="entry name" value="CPA3_antiporter_subunitC"/>
</dbReference>
<evidence type="ECO:0000313" key="9">
    <source>
        <dbReference type="EMBL" id="UZJ24352.1"/>
    </source>
</evidence>
<dbReference type="Gene3D" id="1.10.287.3510">
    <property type="match status" value="1"/>
</dbReference>
<dbReference type="PANTHER" id="PTHR34583:SF2">
    <property type="entry name" value="ANTIPORTER SUBUNIT MNHC2-RELATED"/>
    <property type="match status" value="1"/>
</dbReference>
<sequence length="202" mass="21045">MTANLGLLVVIGVLYSCGVYLLLERSVTRVLLGVLLLGNATNLLLLTAGGPAGDPALVGRFAEEGMADPLAQGMVLTAIVITMGLAAFVLALTYRAFTLTRADAIEDDPEDVTVAHRRRADAPDRDRSESARRGGDTAAGDRFGAAITKDVLIDTELPPLEGDTELAPLEGDTELAPLEGDTELAPLEGDEDDPGSRGGAHP</sequence>
<dbReference type="InterPro" id="IPR039428">
    <property type="entry name" value="NUOK/Mnh_C1-like"/>
</dbReference>
<evidence type="ECO:0000256" key="7">
    <source>
        <dbReference type="SAM" id="MobiDB-lite"/>
    </source>
</evidence>
<feature type="region of interest" description="Disordered" evidence="7">
    <location>
        <begin position="154"/>
        <end position="202"/>
    </location>
</feature>
<gene>
    <name evidence="9" type="ORF">RHODO2019_14530</name>
</gene>
<evidence type="ECO:0000256" key="6">
    <source>
        <dbReference type="ARBA" id="ARBA00023136"/>
    </source>
</evidence>
<keyword evidence="10" id="KW-1185">Reference proteome</keyword>
<keyword evidence="5 8" id="KW-1133">Transmembrane helix</keyword>
<evidence type="ECO:0000256" key="3">
    <source>
        <dbReference type="ARBA" id="ARBA00022475"/>
    </source>
</evidence>
<protein>
    <submittedName>
        <fullName evidence="9">Na(+)/H(+) antiporter subunit C</fullName>
    </submittedName>
</protein>
<evidence type="ECO:0000256" key="1">
    <source>
        <dbReference type="ARBA" id="ARBA00004651"/>
    </source>
</evidence>
<comment type="similarity">
    <text evidence="2">Belongs to the CPA3 antiporters (TC 2.A.63) subunit C family.</text>
</comment>
<dbReference type="Proteomes" id="UP001164965">
    <property type="component" value="Chromosome"/>
</dbReference>
<evidence type="ECO:0000256" key="2">
    <source>
        <dbReference type="ARBA" id="ARBA00010388"/>
    </source>
</evidence>
<evidence type="ECO:0000313" key="10">
    <source>
        <dbReference type="Proteomes" id="UP001164965"/>
    </source>
</evidence>
<name>A0ABY6NY93_9NOCA</name>
<feature type="region of interest" description="Disordered" evidence="7">
    <location>
        <begin position="114"/>
        <end position="140"/>
    </location>
</feature>
<dbReference type="Pfam" id="PF00420">
    <property type="entry name" value="Oxidored_q2"/>
    <property type="match status" value="1"/>
</dbReference>
<feature type="compositionally biased region" description="Basic and acidic residues" evidence="7">
    <location>
        <begin position="120"/>
        <end position="135"/>
    </location>
</feature>